<dbReference type="InterPro" id="IPR036278">
    <property type="entry name" value="Sialidase_sf"/>
</dbReference>
<dbReference type="SUPFAM" id="SSF50939">
    <property type="entry name" value="Sialidases"/>
    <property type="match status" value="1"/>
</dbReference>
<gene>
    <name evidence="2" type="ORF">C5F50_08875</name>
</gene>
<dbReference type="KEGG" id="nue:C5F50_08875"/>
<evidence type="ECO:0000313" key="3">
    <source>
        <dbReference type="Proteomes" id="UP000509478"/>
    </source>
</evidence>
<dbReference type="Gene3D" id="2.120.10.10">
    <property type="match status" value="1"/>
</dbReference>
<protein>
    <recommendedName>
        <fullName evidence="4">Sialidase domain-containing protein</fullName>
    </recommendedName>
</protein>
<name>A0A7D5R6R5_9ARCH</name>
<evidence type="ECO:0000313" key="2">
    <source>
        <dbReference type="EMBL" id="QLH07177.1"/>
    </source>
</evidence>
<dbReference type="AlphaFoldDB" id="A0A7D5R6R5"/>
<proteinExistence type="predicted"/>
<evidence type="ECO:0000256" key="1">
    <source>
        <dbReference type="SAM" id="Coils"/>
    </source>
</evidence>
<evidence type="ECO:0008006" key="4">
    <source>
        <dbReference type="Google" id="ProtNLM"/>
    </source>
</evidence>
<dbReference type="EMBL" id="CP026995">
    <property type="protein sequence ID" value="QLH07177.1"/>
    <property type="molecule type" value="Genomic_DNA"/>
</dbReference>
<sequence length="1177" mass="134561">MVLIGMVGIVSHYDEGYFAFGHHEDEQETRFSNPLVSVHNDKANIIWESYNQNSGSAIMFTQLSDGKTTIAPKDIATGSFIGNIKILSQEQHIFVFYELSTRNGNAVPQFYVLISDDGKTFSEPKLILTVDDVYYGITSVEFVNEKLYVFGTMWTREENTSYAFYSVSDDFGNTFSEPSKLFNQGKVRQDIVTTTSNGVIYLLMDDEKDFDEKGSLYLRKILSDGTLTDIVNVNGGKTTVTYPQFAVSGENVYVSWRDRVHEKGNFGITERWYQVFTKSHDGGKTFDDVITFDSDPKSIDTVGTEGNFVFAHGNSVYVLWKSEYYDGETQSFKTYLAYSDNRGKDFTIESVPLNDELSQHGYMISKLDKNNFYQIGMTSKNPPFNDAAVYFTSRSLDADTIPVDILKDISTQIGWMPDFATNENNVYFVTEGNNDQSCILYSYSNDGGKSFSDVVNISPNGTPKTCLGIEDEITSPKHQTNLGTDIEDIRCNDDRTKGYILALRERDDQPICVTSASYDKLSEREIISDQSFETIAQSAAKNYLLSHPKISSIVDDSLVLEIFMTRHSIPPAFVIRGSFETISPIYENDSDPFNHSVEITLVQNNKVHLALIDETYSLFESDLKEERHPRLDTIVSPTLKTILSPGDRINNKGLIPLIITEVSQGGYDKTTHWTFQSIGYQGDNRDERWGFLPDQYRITETVDEFGNDAIDRERMPENFGIPLPLFTFPVLCGDERIEGESGWHYTLPTRNDTSMVYFRSTDKGIYPDDNGVYDIRFVSLFKPEVELQPNAKVITNETILCPLEKTSNDATHAYYTKLEFQIDDNWTASYYSPKSNIGSDDIHEHATILAKIFGDTFDFTQSNFQLKNPQINFEPAQPNVIHRTSQDATIGFLFETLGMNLSSQCFVFYDGREFCNNDEYELKFYINDQKRDDISEYVLSEDDRILISYGSDNEHEINEQLSELESMAQYNYFSLEKLMNIDVGTVSDGTYDSDLGFETVKKLIEFDMKRQEEKTLLENDLYQKQTMYDELVEQSNKQLALESISDEIKKLETQLAELTKNKFQYTTEEIFQKVGEIESENILMYKLRPEKYQEYADAKIALEDTIKEDFWNGKSLEEKMQAFPLVSVQINPNDENLEVMLSDVVKYDAEKIKQFESVIENTVPDNLSWTIIFSDDE</sequence>
<keyword evidence="3" id="KW-1185">Reference proteome</keyword>
<dbReference type="CDD" id="cd15482">
    <property type="entry name" value="Sialidase_non-viral"/>
    <property type="match status" value="1"/>
</dbReference>
<dbReference type="Proteomes" id="UP000509478">
    <property type="component" value="Chromosome"/>
</dbReference>
<organism evidence="2 3">
    <name type="scientific">Nitrosopumilus ureiphilus</name>
    <dbReference type="NCBI Taxonomy" id="1470067"/>
    <lineage>
        <taxon>Archaea</taxon>
        <taxon>Nitrososphaerota</taxon>
        <taxon>Nitrososphaeria</taxon>
        <taxon>Nitrosopumilales</taxon>
        <taxon>Nitrosopumilaceae</taxon>
        <taxon>Nitrosopumilus</taxon>
    </lineage>
</organism>
<feature type="coiled-coil region" evidence="1">
    <location>
        <begin position="1034"/>
        <end position="1068"/>
    </location>
</feature>
<accession>A0A7D5R6R5</accession>
<reference evidence="2 3" key="1">
    <citation type="submission" date="2018-02" db="EMBL/GenBank/DDBJ databases">
        <title>Complete genome of Nitrosopumilus ureaphilus PS0.</title>
        <authorList>
            <person name="Qin W."/>
            <person name="Zheng Y."/>
            <person name="Stahl D.A."/>
        </authorList>
    </citation>
    <scope>NUCLEOTIDE SEQUENCE [LARGE SCALE GENOMIC DNA]</scope>
    <source>
        <strain evidence="2 3">PS0</strain>
    </source>
</reference>
<keyword evidence="1" id="KW-0175">Coiled coil</keyword>